<feature type="chain" id="PRO_5007869411" evidence="1">
    <location>
        <begin position="21"/>
        <end position="155"/>
    </location>
</feature>
<protein>
    <submittedName>
        <fullName evidence="2">Uncharacterized protein</fullName>
    </submittedName>
</protein>
<organism evidence="2 3">
    <name type="scientific">Athelia psychrophila</name>
    <dbReference type="NCBI Taxonomy" id="1759441"/>
    <lineage>
        <taxon>Eukaryota</taxon>
        <taxon>Fungi</taxon>
        <taxon>Dikarya</taxon>
        <taxon>Basidiomycota</taxon>
        <taxon>Agaricomycotina</taxon>
        <taxon>Agaricomycetes</taxon>
        <taxon>Agaricomycetidae</taxon>
        <taxon>Atheliales</taxon>
        <taxon>Atheliaceae</taxon>
        <taxon>Athelia</taxon>
    </lineage>
</organism>
<dbReference type="EMBL" id="KV417696">
    <property type="protein sequence ID" value="KZP09627.1"/>
    <property type="molecule type" value="Genomic_DNA"/>
</dbReference>
<evidence type="ECO:0000256" key="1">
    <source>
        <dbReference type="SAM" id="SignalP"/>
    </source>
</evidence>
<reference evidence="2 3" key="1">
    <citation type="journal article" date="2016" name="Mol. Biol. Evol.">
        <title>Comparative Genomics of Early-Diverging Mushroom-Forming Fungi Provides Insights into the Origins of Lignocellulose Decay Capabilities.</title>
        <authorList>
            <person name="Nagy L.G."/>
            <person name="Riley R."/>
            <person name="Tritt A."/>
            <person name="Adam C."/>
            <person name="Daum C."/>
            <person name="Floudas D."/>
            <person name="Sun H."/>
            <person name="Yadav J.S."/>
            <person name="Pangilinan J."/>
            <person name="Larsson K.H."/>
            <person name="Matsuura K."/>
            <person name="Barry K."/>
            <person name="Labutti K."/>
            <person name="Kuo R."/>
            <person name="Ohm R.A."/>
            <person name="Bhattacharya S.S."/>
            <person name="Shirouzu T."/>
            <person name="Yoshinaga Y."/>
            <person name="Martin F.M."/>
            <person name="Grigoriev I.V."/>
            <person name="Hibbett D.S."/>
        </authorList>
    </citation>
    <scope>NUCLEOTIDE SEQUENCE [LARGE SCALE GENOMIC DNA]</scope>
    <source>
        <strain evidence="2 3">CBS 109695</strain>
    </source>
</reference>
<evidence type="ECO:0000313" key="3">
    <source>
        <dbReference type="Proteomes" id="UP000076532"/>
    </source>
</evidence>
<keyword evidence="3" id="KW-1185">Reference proteome</keyword>
<name>A0A165YJK9_9AGAM</name>
<accession>A0A165YJK9</accession>
<dbReference type="Proteomes" id="UP000076532">
    <property type="component" value="Unassembled WGS sequence"/>
</dbReference>
<sequence length="155" mass="17673">MWGTLAKLPDAFALLAVIAGMQNLDPATQYLFWDIFVEMPKKRSSLRGLTYLHHEETTKGWNARFRMQRMAGRRILRTQAVVEIMVNVNMAQRNHQNSHVVHVPLYVNTCAHGWVHNPHDVPTGELMAREGDEKGREIYRAGALAQLRAMVKAIS</sequence>
<gene>
    <name evidence="2" type="ORF">FIBSPDRAFT_900381</name>
</gene>
<dbReference type="AlphaFoldDB" id="A0A165YJK9"/>
<proteinExistence type="predicted"/>
<feature type="signal peptide" evidence="1">
    <location>
        <begin position="1"/>
        <end position="20"/>
    </location>
</feature>
<evidence type="ECO:0000313" key="2">
    <source>
        <dbReference type="EMBL" id="KZP09627.1"/>
    </source>
</evidence>
<keyword evidence="1" id="KW-0732">Signal</keyword>